<dbReference type="Pfam" id="PF00550">
    <property type="entry name" value="PP-binding"/>
    <property type="match status" value="1"/>
</dbReference>
<dbReference type="SUPFAM" id="SSF47336">
    <property type="entry name" value="ACP-like"/>
    <property type="match status" value="1"/>
</dbReference>
<sequence length="88" mass="9781">MTDAEIRAIVLELIGDIAPEADLASARDEDDIREIFDLDSMDFANLVVAIHDRLGVNIPEAHYNQLFTLECAIAYLHDALTQPKQNDG</sequence>
<accession>A0A3M9XK41</accession>
<evidence type="ECO:0000313" key="2">
    <source>
        <dbReference type="EMBL" id="RNJ48643.1"/>
    </source>
</evidence>
<keyword evidence="3" id="KW-1185">Reference proteome</keyword>
<dbReference type="InterPro" id="IPR036736">
    <property type="entry name" value="ACP-like_sf"/>
</dbReference>
<reference evidence="2 3" key="1">
    <citation type="submission" date="2018-08" db="EMBL/GenBank/DDBJ databases">
        <title>Genome sequence of Methylocystis hirsuta CSC1, a methanotroph able to accumulate PHAs.</title>
        <authorList>
            <person name="Bordel S."/>
            <person name="Rodriguez E."/>
            <person name="Gancedo J."/>
            <person name="Munoz R."/>
        </authorList>
    </citation>
    <scope>NUCLEOTIDE SEQUENCE [LARGE SCALE GENOMIC DNA]</scope>
    <source>
        <strain evidence="2 3">CSC1</strain>
    </source>
</reference>
<comment type="caution">
    <text evidence="2">The sequence shown here is derived from an EMBL/GenBank/DDBJ whole genome shotgun (WGS) entry which is preliminary data.</text>
</comment>
<dbReference type="AlphaFoldDB" id="A0A3M9XK41"/>
<dbReference type="OrthoDB" id="9810922at2"/>
<feature type="domain" description="Carrier" evidence="1">
    <location>
        <begin position="4"/>
        <end position="80"/>
    </location>
</feature>
<protein>
    <submittedName>
        <fullName evidence="2">Acyl carrier protein</fullName>
    </submittedName>
</protein>
<dbReference type="Proteomes" id="UP000268623">
    <property type="component" value="Unassembled WGS sequence"/>
</dbReference>
<dbReference type="InterPro" id="IPR009081">
    <property type="entry name" value="PP-bd_ACP"/>
</dbReference>
<dbReference type="Gene3D" id="1.10.1200.10">
    <property type="entry name" value="ACP-like"/>
    <property type="match status" value="1"/>
</dbReference>
<organism evidence="2 3">
    <name type="scientific">Methylocystis hirsuta</name>
    <dbReference type="NCBI Taxonomy" id="369798"/>
    <lineage>
        <taxon>Bacteria</taxon>
        <taxon>Pseudomonadati</taxon>
        <taxon>Pseudomonadota</taxon>
        <taxon>Alphaproteobacteria</taxon>
        <taxon>Hyphomicrobiales</taxon>
        <taxon>Methylocystaceae</taxon>
        <taxon>Methylocystis</taxon>
    </lineage>
</organism>
<dbReference type="PROSITE" id="PS50075">
    <property type="entry name" value="CARRIER"/>
    <property type="match status" value="1"/>
</dbReference>
<dbReference type="EMBL" id="QWDD01000001">
    <property type="protein sequence ID" value="RNJ48643.1"/>
    <property type="molecule type" value="Genomic_DNA"/>
</dbReference>
<name>A0A3M9XK41_9HYPH</name>
<evidence type="ECO:0000313" key="3">
    <source>
        <dbReference type="Proteomes" id="UP000268623"/>
    </source>
</evidence>
<evidence type="ECO:0000259" key="1">
    <source>
        <dbReference type="PROSITE" id="PS50075"/>
    </source>
</evidence>
<gene>
    <name evidence="2" type="ORF">D1O30_02365</name>
</gene>
<dbReference type="RefSeq" id="WP_123174641.1">
    <property type="nucleotide sequence ID" value="NZ_QWDD01000001.1"/>
</dbReference>
<proteinExistence type="predicted"/>